<dbReference type="GO" id="GO:0005524">
    <property type="term" value="F:ATP binding"/>
    <property type="evidence" value="ECO:0007669"/>
    <property type="project" value="UniProtKB-KW"/>
</dbReference>
<evidence type="ECO:0000256" key="10">
    <source>
        <dbReference type="RuleBase" id="RU003835"/>
    </source>
</evidence>
<organism evidence="11 12">
    <name type="scientific">Loktanella atrilutea</name>
    <dbReference type="NCBI Taxonomy" id="366533"/>
    <lineage>
        <taxon>Bacteria</taxon>
        <taxon>Pseudomonadati</taxon>
        <taxon>Pseudomonadota</taxon>
        <taxon>Alphaproteobacteria</taxon>
        <taxon>Rhodobacterales</taxon>
        <taxon>Roseobacteraceae</taxon>
        <taxon>Loktanella</taxon>
    </lineage>
</organism>
<dbReference type="PANTHER" id="PTHR21060">
    <property type="entry name" value="ACETATE KINASE"/>
    <property type="match status" value="1"/>
</dbReference>
<dbReference type="SUPFAM" id="SSF53067">
    <property type="entry name" value="Actin-like ATPase domain"/>
    <property type="match status" value="2"/>
</dbReference>
<feature type="binding site" evidence="9">
    <location>
        <begin position="165"/>
        <end position="169"/>
    </location>
    <ligand>
        <name>ATP</name>
        <dbReference type="ChEBI" id="CHEBI:30616"/>
    </ligand>
</feature>
<feature type="binding site" evidence="9">
    <location>
        <position position="58"/>
    </location>
    <ligand>
        <name>substrate</name>
    </ligand>
</feature>
<comment type="subcellular location">
    <subcellularLocation>
        <location evidence="9">Cytoplasm</location>
    </subcellularLocation>
</comment>
<keyword evidence="3 9" id="KW-0808">Transferase</keyword>
<dbReference type="AlphaFoldDB" id="A0A1M4W721"/>
<dbReference type="STRING" id="366533.SAMN05444339_1029"/>
<dbReference type="OrthoDB" id="9802453at2"/>
<evidence type="ECO:0000256" key="4">
    <source>
        <dbReference type="ARBA" id="ARBA00022723"/>
    </source>
</evidence>
<reference evidence="12" key="1">
    <citation type="submission" date="2016-11" db="EMBL/GenBank/DDBJ databases">
        <authorList>
            <person name="Varghese N."/>
            <person name="Submissions S."/>
        </authorList>
    </citation>
    <scope>NUCLEOTIDE SEQUENCE [LARGE SCALE GENOMIC DNA]</scope>
    <source>
        <strain evidence="12">DSM 29326</strain>
    </source>
</reference>
<dbReference type="InterPro" id="IPR004372">
    <property type="entry name" value="Ac/propionate_kinase"/>
</dbReference>
<evidence type="ECO:0000256" key="9">
    <source>
        <dbReference type="HAMAP-Rule" id="MF_00020"/>
    </source>
</evidence>
<keyword evidence="5 9" id="KW-0547">Nucleotide-binding</keyword>
<keyword evidence="4 9" id="KW-0479">Metal-binding</keyword>
<feature type="binding site" evidence="9">
    <location>
        <position position="7"/>
    </location>
    <ligand>
        <name>Mg(2+)</name>
        <dbReference type="ChEBI" id="CHEBI:18420"/>
    </ligand>
</feature>
<feature type="binding site" evidence="9">
    <location>
        <begin position="237"/>
        <end position="239"/>
    </location>
    <ligand>
        <name>ATP</name>
        <dbReference type="ChEBI" id="CHEBI:30616"/>
    </ligand>
</feature>
<keyword evidence="7 9" id="KW-0067">ATP-binding</keyword>
<dbReference type="Proteomes" id="UP000183987">
    <property type="component" value="Unassembled WGS sequence"/>
</dbReference>
<feature type="active site" description="Proton donor/acceptor" evidence="9">
    <location>
        <position position="115"/>
    </location>
</feature>
<dbReference type="RefSeq" id="WP_072856174.1">
    <property type="nucleotide sequence ID" value="NZ_FQUE01000002.1"/>
</dbReference>
<protein>
    <recommendedName>
        <fullName evidence="9">Acetate kinase</fullName>
        <ecNumber evidence="9">2.7.2.1</ecNumber>
    </recommendedName>
    <alternativeName>
        <fullName evidence="9">Acetokinase</fullName>
    </alternativeName>
</protein>
<dbReference type="PANTHER" id="PTHR21060:SF21">
    <property type="entry name" value="ACETATE KINASE"/>
    <property type="match status" value="1"/>
</dbReference>
<dbReference type="Pfam" id="PF00871">
    <property type="entry name" value="Acetate_kinase"/>
    <property type="match status" value="1"/>
</dbReference>
<name>A0A1M4W721_LOKAT</name>
<evidence type="ECO:0000256" key="8">
    <source>
        <dbReference type="ARBA" id="ARBA00022842"/>
    </source>
</evidence>
<comment type="function">
    <text evidence="9">Catalyzes the formation of acetyl phosphate from acetate and ATP. Can also catalyze the reverse reaction.</text>
</comment>
<dbReference type="UniPathway" id="UPA00340">
    <property type="reaction ID" value="UER00458"/>
</dbReference>
<accession>A0A1M4W721</accession>
<dbReference type="GO" id="GO:0008776">
    <property type="term" value="F:acetate kinase activity"/>
    <property type="evidence" value="ECO:0007669"/>
    <property type="project" value="UniProtKB-UniRule"/>
</dbReference>
<comment type="catalytic activity">
    <reaction evidence="9">
        <text>acetate + ATP = acetyl phosphate + ADP</text>
        <dbReference type="Rhea" id="RHEA:11352"/>
        <dbReference type="ChEBI" id="CHEBI:22191"/>
        <dbReference type="ChEBI" id="CHEBI:30089"/>
        <dbReference type="ChEBI" id="CHEBI:30616"/>
        <dbReference type="ChEBI" id="CHEBI:456216"/>
        <dbReference type="EC" id="2.7.2.1"/>
    </reaction>
</comment>
<evidence type="ECO:0000256" key="5">
    <source>
        <dbReference type="ARBA" id="ARBA00022741"/>
    </source>
</evidence>
<dbReference type="EMBL" id="FQUE01000002">
    <property type="protein sequence ID" value="SHE77058.1"/>
    <property type="molecule type" value="Genomic_DNA"/>
</dbReference>
<evidence type="ECO:0000256" key="7">
    <source>
        <dbReference type="ARBA" id="ARBA00022840"/>
    </source>
</evidence>
<gene>
    <name evidence="9" type="primary">ackA</name>
    <name evidence="11" type="ORF">SAMN05444339_1029</name>
</gene>
<dbReference type="PRINTS" id="PR00471">
    <property type="entry name" value="ACETATEKNASE"/>
</dbReference>
<comment type="caution">
    <text evidence="9">Lacks conserved residue(s) required for the propagation of feature annotation.</text>
</comment>
<comment type="cofactor">
    <cofactor evidence="9">
        <name>Mg(2+)</name>
        <dbReference type="ChEBI" id="CHEBI:18420"/>
    </cofactor>
    <cofactor evidence="9">
        <name>Mn(2+)</name>
        <dbReference type="ChEBI" id="CHEBI:29035"/>
    </cofactor>
    <text evidence="9">Mg(2+). Can also accept Mn(2+).</text>
</comment>
<dbReference type="EC" id="2.7.2.1" evidence="9"/>
<comment type="subunit">
    <text evidence="9">Homodimer.</text>
</comment>
<sequence length="346" mass="35740">MTILVLNAGSSSVKSALFGPDLAPIDQLTMAEVTDHRAAIAAILDHYAAHRPMAAAHRVVHGGESLTAPTRITPDVRAQIAALIPLAPLHNPAALAGIDAIAALAPDLPQVACFDTGFHATNPTVATTYAIPATPGLRRFGFHGISYADLSRRLRPQPDRLLALHLGNGASLCAIRAGQSVATTMGTSPLDGLTMGTRSGGIDPAAVLALARRHGIDGAERLLNHDSGLKALGGTSDMRALARAGTRAARFARGHFAYWAVRHAGSMIAAMGGIDALAFTGGIGQNDPDLRAAIMEGLAFTGLIVDTAANARGEARLHTESSSVSAWIVPAQEERAIAAAALRLIS</sequence>
<evidence type="ECO:0000313" key="12">
    <source>
        <dbReference type="Proteomes" id="UP000183987"/>
    </source>
</evidence>
<comment type="similarity">
    <text evidence="1 9 10">Belongs to the acetokinase family.</text>
</comment>
<dbReference type="GO" id="GO:0005829">
    <property type="term" value="C:cytosol"/>
    <property type="evidence" value="ECO:0007669"/>
    <property type="project" value="TreeGrafter"/>
</dbReference>
<dbReference type="HAMAP" id="MF_00020">
    <property type="entry name" value="Acetate_kinase"/>
    <property type="match status" value="1"/>
</dbReference>
<dbReference type="GO" id="GO:0006085">
    <property type="term" value="P:acetyl-CoA biosynthetic process"/>
    <property type="evidence" value="ECO:0007669"/>
    <property type="project" value="UniProtKB-UniRule"/>
</dbReference>
<dbReference type="InterPro" id="IPR000890">
    <property type="entry name" value="Aliphatic_acid_kin_short-chain"/>
</dbReference>
<dbReference type="Gene3D" id="3.30.420.40">
    <property type="match status" value="2"/>
</dbReference>
<keyword evidence="12" id="KW-1185">Reference proteome</keyword>
<keyword evidence="2 9" id="KW-0963">Cytoplasm</keyword>
<proteinExistence type="inferred from homology"/>
<keyword evidence="8 9" id="KW-0460">Magnesium</keyword>
<feature type="binding site" evidence="9">
    <location>
        <position position="14"/>
    </location>
    <ligand>
        <name>ATP</name>
        <dbReference type="ChEBI" id="CHEBI:30616"/>
    </ligand>
</feature>
<keyword evidence="6 9" id="KW-0418">Kinase</keyword>
<dbReference type="GO" id="GO:0006083">
    <property type="term" value="P:acetate metabolic process"/>
    <property type="evidence" value="ECO:0007669"/>
    <property type="project" value="TreeGrafter"/>
</dbReference>
<feature type="binding site" evidence="9">
    <location>
        <position position="333"/>
    </location>
    <ligand>
        <name>Mg(2+)</name>
        <dbReference type="ChEBI" id="CHEBI:18420"/>
    </ligand>
</feature>
<comment type="pathway">
    <text evidence="9">Metabolic intermediate biosynthesis; acetyl-CoA biosynthesis; acetyl-CoA from acetate: step 1/2.</text>
</comment>
<feature type="site" description="Transition state stabilizer" evidence="9">
    <location>
        <position position="198"/>
    </location>
</feature>
<evidence type="ECO:0000256" key="1">
    <source>
        <dbReference type="ARBA" id="ARBA00008748"/>
    </source>
</evidence>
<dbReference type="GO" id="GO:0000287">
    <property type="term" value="F:magnesium ion binding"/>
    <property type="evidence" value="ECO:0007669"/>
    <property type="project" value="UniProtKB-UniRule"/>
</dbReference>
<dbReference type="PROSITE" id="PS01075">
    <property type="entry name" value="ACETATE_KINASE_1"/>
    <property type="match status" value="1"/>
</dbReference>
<dbReference type="InterPro" id="IPR023865">
    <property type="entry name" value="Aliphatic_acid_kinase_CS"/>
</dbReference>
<dbReference type="InterPro" id="IPR043129">
    <property type="entry name" value="ATPase_NBD"/>
</dbReference>
<evidence type="ECO:0000256" key="6">
    <source>
        <dbReference type="ARBA" id="ARBA00022777"/>
    </source>
</evidence>
<dbReference type="PROSITE" id="PS01076">
    <property type="entry name" value="ACETATE_KINASE_2"/>
    <property type="match status" value="1"/>
</dbReference>
<feature type="site" description="Transition state stabilizer" evidence="9">
    <location>
        <position position="143"/>
    </location>
</feature>
<evidence type="ECO:0000256" key="3">
    <source>
        <dbReference type="ARBA" id="ARBA00022679"/>
    </source>
</evidence>
<evidence type="ECO:0000313" key="11">
    <source>
        <dbReference type="EMBL" id="SHE77058.1"/>
    </source>
</evidence>
<evidence type="ECO:0000256" key="2">
    <source>
        <dbReference type="ARBA" id="ARBA00022490"/>
    </source>
</evidence>